<gene>
    <name evidence="5" type="ORF">FCM35_KLT13500</name>
</gene>
<dbReference type="InterPro" id="IPR036322">
    <property type="entry name" value="WD40_repeat_dom_sf"/>
</dbReference>
<dbReference type="AlphaFoldDB" id="A0A833QGK9"/>
<dbReference type="PANTHER" id="PTHR14221:SF67">
    <property type="entry name" value="WD REPEAT-CONTAINING PROTEIN 44-LIKE"/>
    <property type="match status" value="1"/>
</dbReference>
<dbReference type="InterPro" id="IPR019775">
    <property type="entry name" value="WD40_repeat_CS"/>
</dbReference>
<organism evidence="5 6">
    <name type="scientific">Carex littledalei</name>
    <dbReference type="NCBI Taxonomy" id="544730"/>
    <lineage>
        <taxon>Eukaryota</taxon>
        <taxon>Viridiplantae</taxon>
        <taxon>Streptophyta</taxon>
        <taxon>Embryophyta</taxon>
        <taxon>Tracheophyta</taxon>
        <taxon>Spermatophyta</taxon>
        <taxon>Magnoliopsida</taxon>
        <taxon>Liliopsida</taxon>
        <taxon>Poales</taxon>
        <taxon>Cyperaceae</taxon>
        <taxon>Cyperoideae</taxon>
        <taxon>Cariceae</taxon>
        <taxon>Carex</taxon>
        <taxon>Carex subgen. Euthyceras</taxon>
    </lineage>
</organism>
<proteinExistence type="predicted"/>
<evidence type="ECO:0000256" key="1">
    <source>
        <dbReference type="ARBA" id="ARBA00022574"/>
    </source>
</evidence>
<accession>A0A833QGK9</accession>
<evidence type="ECO:0000313" key="5">
    <source>
        <dbReference type="EMBL" id="KAF3322359.1"/>
    </source>
</evidence>
<keyword evidence="1 3" id="KW-0853">WD repeat</keyword>
<dbReference type="Gene3D" id="2.130.10.10">
    <property type="entry name" value="YVTN repeat-like/Quinoprotein amine dehydrogenase"/>
    <property type="match status" value="1"/>
</dbReference>
<feature type="repeat" description="WD" evidence="3">
    <location>
        <begin position="347"/>
        <end position="381"/>
    </location>
</feature>
<dbReference type="SUPFAM" id="SSF50978">
    <property type="entry name" value="WD40 repeat-like"/>
    <property type="match status" value="1"/>
</dbReference>
<evidence type="ECO:0000256" key="4">
    <source>
        <dbReference type="SAM" id="MobiDB-lite"/>
    </source>
</evidence>
<dbReference type="EMBL" id="SWLB01000025">
    <property type="protein sequence ID" value="KAF3322359.1"/>
    <property type="molecule type" value="Genomic_DNA"/>
</dbReference>
<dbReference type="OrthoDB" id="408728at2759"/>
<keyword evidence="6" id="KW-1185">Reference proteome</keyword>
<dbReference type="PRINTS" id="PR00320">
    <property type="entry name" value="GPROTEINBRPT"/>
</dbReference>
<feature type="compositionally biased region" description="Acidic residues" evidence="4">
    <location>
        <begin position="7"/>
        <end position="19"/>
    </location>
</feature>
<dbReference type="PROSITE" id="PS50082">
    <property type="entry name" value="WD_REPEATS_2"/>
    <property type="match status" value="3"/>
</dbReference>
<dbReference type="PANTHER" id="PTHR14221">
    <property type="entry name" value="WD REPEAT DOMAIN 44"/>
    <property type="match status" value="1"/>
</dbReference>
<feature type="compositionally biased region" description="Polar residues" evidence="4">
    <location>
        <begin position="303"/>
        <end position="317"/>
    </location>
</feature>
<dbReference type="InterPro" id="IPR001680">
    <property type="entry name" value="WD40_rpt"/>
</dbReference>
<dbReference type="InterPro" id="IPR015943">
    <property type="entry name" value="WD40/YVTN_repeat-like_dom_sf"/>
</dbReference>
<dbReference type="PROSITE" id="PS50294">
    <property type="entry name" value="WD_REPEATS_REGION"/>
    <property type="match status" value="3"/>
</dbReference>
<feature type="region of interest" description="Disordered" evidence="4">
    <location>
        <begin position="234"/>
        <end position="330"/>
    </location>
</feature>
<evidence type="ECO:0000256" key="2">
    <source>
        <dbReference type="ARBA" id="ARBA00022737"/>
    </source>
</evidence>
<dbReference type="InterPro" id="IPR020472">
    <property type="entry name" value="WD40_PAC1"/>
</dbReference>
<feature type="compositionally biased region" description="Low complexity" evidence="4">
    <location>
        <begin position="25"/>
        <end position="36"/>
    </location>
</feature>
<dbReference type="FunFam" id="2.130.10.10:FF:000329">
    <property type="entry name" value="WD repeat-containing protein 44"/>
    <property type="match status" value="1"/>
</dbReference>
<feature type="repeat" description="WD" evidence="3">
    <location>
        <begin position="464"/>
        <end position="504"/>
    </location>
</feature>
<feature type="repeat" description="WD" evidence="3">
    <location>
        <begin position="504"/>
        <end position="538"/>
    </location>
</feature>
<feature type="region of interest" description="Disordered" evidence="4">
    <location>
        <begin position="1"/>
        <end position="66"/>
    </location>
</feature>
<dbReference type="Proteomes" id="UP000623129">
    <property type="component" value="Unassembled WGS sequence"/>
</dbReference>
<sequence>MSNSEGTGEEEEEEPEELFYESLDRILSSSCSSTSASDDDSAPGPHRRSHSHRRSSPPSLDVWIAEPEPVEERRRRLLVQLGLSHDPSLTRHTGLPVSVPGHEPEIGRSVSYDTYRSSPPSAMWMGRSRSDNSVDPVSSINVNSPPVNQARPPLIVQLRTASNDSIEVIDEFRERKGEDQEDESKCLIKDLDNGTEFVVKESRVRELRTGRQLTMEEFELCVGRSPIVQELMRRQRNVEDSGSNTKGDMLGSNTALDGSGQTNAARTKKRGSWFKGIKSMGSSHRDRRSSDERDTSSEKGGRRSSSATDDSQDGSTHTVHHGPEKAKVRYYGKSHREITGLYLNQEIQAHTGSIWSIEFSLDGRYLASAGEDCVIHIWEVSELDKKGDFFGERESNGSCNPFVAAVTNGSPEPGLSLGLGDANHNHWEKKRRARGVGGRKSASLDHIMVPEHVFALSEKPICSFRGHSDDVLDLSWSKSQYLLSSSMDKTVRLWHMESNTCLKMFSHSDYVTCIQFNPVDDRYFISGSLDEKVRIWSIPDRQIVDWTDLHEMVTAACYTPDGQSALVGSHKGCCHMYDTSDNKLHQKTQIDLQNKRKKSTQKKVTGFQFAPGSSSKVLITSADSRIRVVDGIDLVHKLKGFRNTSSQIKACISANGKYVVSASEDSHVYVWRYDDDSEPGRTKGSAITTTQSYEYFHCQDVTVAAVWPSPTTVGPTLTPDKNGLKPNGETNRATATWPEEIVNSRKSSPRNNSNANVVINSAVDIFNSGIPAQTRSAWGMVIVTAGRGGEIRTFQNFGFPVRV</sequence>
<comment type="caution">
    <text evidence="5">The sequence shown here is derived from an EMBL/GenBank/DDBJ whole genome shotgun (WGS) entry which is preliminary data.</text>
</comment>
<dbReference type="SMART" id="SM00320">
    <property type="entry name" value="WD40"/>
    <property type="match status" value="6"/>
</dbReference>
<evidence type="ECO:0000313" key="6">
    <source>
        <dbReference type="Proteomes" id="UP000623129"/>
    </source>
</evidence>
<evidence type="ECO:0000256" key="3">
    <source>
        <dbReference type="PROSITE-ProRule" id="PRU00221"/>
    </source>
</evidence>
<feature type="compositionally biased region" description="Polar residues" evidence="4">
    <location>
        <begin position="240"/>
        <end position="265"/>
    </location>
</feature>
<dbReference type="Pfam" id="PF00400">
    <property type="entry name" value="WD40"/>
    <property type="match status" value="4"/>
</dbReference>
<feature type="compositionally biased region" description="Basic and acidic residues" evidence="4">
    <location>
        <begin position="288"/>
        <end position="301"/>
    </location>
</feature>
<reference evidence="5" key="1">
    <citation type="submission" date="2020-01" db="EMBL/GenBank/DDBJ databases">
        <title>Genome sequence of Kobresia littledalei, the first chromosome-level genome in the family Cyperaceae.</title>
        <authorList>
            <person name="Qu G."/>
        </authorList>
    </citation>
    <scope>NUCLEOTIDE SEQUENCE</scope>
    <source>
        <strain evidence="5">C.B.Clarke</strain>
        <tissue evidence="5">Leaf</tissue>
    </source>
</reference>
<feature type="compositionally biased region" description="Basic residues" evidence="4">
    <location>
        <begin position="45"/>
        <end position="55"/>
    </location>
</feature>
<feature type="region of interest" description="Disordered" evidence="4">
    <location>
        <begin position="89"/>
        <end position="114"/>
    </location>
</feature>
<name>A0A833QGK9_9POAL</name>
<dbReference type="PROSITE" id="PS00678">
    <property type="entry name" value="WD_REPEATS_1"/>
    <property type="match status" value="1"/>
</dbReference>
<protein>
    <submittedName>
        <fullName evidence="5">WD repeat-containing protein 44-like protein</fullName>
    </submittedName>
</protein>
<keyword evidence="2" id="KW-0677">Repeat</keyword>
<dbReference type="InterPro" id="IPR040324">
    <property type="entry name" value="WDR44/Dgr2"/>
</dbReference>